<organism evidence="1 2">
    <name type="scientific">Falsiroseomonas algicola</name>
    <dbReference type="NCBI Taxonomy" id="2716930"/>
    <lineage>
        <taxon>Bacteria</taxon>
        <taxon>Pseudomonadati</taxon>
        <taxon>Pseudomonadota</taxon>
        <taxon>Alphaproteobacteria</taxon>
        <taxon>Acetobacterales</taxon>
        <taxon>Roseomonadaceae</taxon>
        <taxon>Falsiroseomonas</taxon>
    </lineage>
</organism>
<comment type="caution">
    <text evidence="1">The sequence shown here is derived from an EMBL/GenBank/DDBJ whole genome shotgun (WGS) entry which is preliminary data.</text>
</comment>
<sequence length="118" mass="13103">MAPSPITRLRRICLALPEAQEVETWETPTFRIRGKIFALAQEDAVWLKAPKGSQEILLEAAPDRFFRPPYLGHKGWVGVRLAGAVDWEEVAALVRRSFSLVAPKRIAATIADAPAREA</sequence>
<keyword evidence="2" id="KW-1185">Reference proteome</keyword>
<dbReference type="Gene3D" id="3.90.1150.30">
    <property type="match status" value="1"/>
</dbReference>
<name>A0A6M1LKP7_9PROT</name>
<evidence type="ECO:0000313" key="2">
    <source>
        <dbReference type="Proteomes" id="UP000475385"/>
    </source>
</evidence>
<dbReference type="Proteomes" id="UP000475385">
    <property type="component" value="Unassembled WGS sequence"/>
</dbReference>
<proteinExistence type="predicted"/>
<dbReference type="InterPro" id="IPR058532">
    <property type="entry name" value="YjbR/MT2646/Rv2570-like"/>
</dbReference>
<keyword evidence="1" id="KW-0238">DNA-binding</keyword>
<dbReference type="InterPro" id="IPR038056">
    <property type="entry name" value="YjbR-like_sf"/>
</dbReference>
<protein>
    <submittedName>
        <fullName evidence="1">MmcQ/YjbR family DNA-binding protein</fullName>
    </submittedName>
</protein>
<dbReference type="RefSeq" id="WP_164694801.1">
    <property type="nucleotide sequence ID" value="NZ_JAAIKB010000004.1"/>
</dbReference>
<evidence type="ECO:0000313" key="1">
    <source>
        <dbReference type="EMBL" id="NGM20908.1"/>
    </source>
</evidence>
<dbReference type="SUPFAM" id="SSF142906">
    <property type="entry name" value="YjbR-like"/>
    <property type="match status" value="1"/>
</dbReference>
<accession>A0A6M1LKP7</accession>
<dbReference type="GO" id="GO:0003677">
    <property type="term" value="F:DNA binding"/>
    <property type="evidence" value="ECO:0007669"/>
    <property type="project" value="UniProtKB-KW"/>
</dbReference>
<dbReference type="EMBL" id="JAAIKB010000004">
    <property type="protein sequence ID" value="NGM20908.1"/>
    <property type="molecule type" value="Genomic_DNA"/>
</dbReference>
<reference evidence="1 2" key="2">
    <citation type="submission" date="2020-03" db="EMBL/GenBank/DDBJ databases">
        <title>Roseomonas stagni sp. nov., isolated from pond water in Japan.</title>
        <authorList>
            <person name="Furuhata K."/>
            <person name="Miyamoto H."/>
            <person name="Goto K."/>
        </authorList>
    </citation>
    <scope>NUCLEOTIDE SEQUENCE [LARGE SCALE GENOMIC DNA]</scope>
    <source>
        <strain evidence="1 2">PeD5</strain>
    </source>
</reference>
<gene>
    <name evidence="1" type="ORF">G3576_12855</name>
</gene>
<dbReference type="AlphaFoldDB" id="A0A6M1LKP7"/>
<reference evidence="1 2" key="1">
    <citation type="submission" date="2020-02" db="EMBL/GenBank/DDBJ databases">
        <authorList>
            <person name="Kim H.M."/>
            <person name="Jeon C.O."/>
        </authorList>
    </citation>
    <scope>NUCLEOTIDE SEQUENCE [LARGE SCALE GENOMIC DNA]</scope>
    <source>
        <strain evidence="1 2">PeD5</strain>
    </source>
</reference>
<dbReference type="Pfam" id="PF04237">
    <property type="entry name" value="YjbR"/>
    <property type="match status" value="1"/>
</dbReference>